<feature type="region of interest" description="Disordered" evidence="11">
    <location>
        <begin position="1"/>
        <end position="106"/>
    </location>
</feature>
<dbReference type="SUPFAM" id="SSF90257">
    <property type="entry name" value="Myosin rod fragments"/>
    <property type="match status" value="2"/>
</dbReference>
<keyword evidence="6 9" id="KW-0505">Motor protein</keyword>
<keyword evidence="2 9" id="KW-0547">Nucleotide-binding</keyword>
<dbReference type="GO" id="GO:0000146">
    <property type="term" value="F:microfilament motor activity"/>
    <property type="evidence" value="ECO:0007669"/>
    <property type="project" value="TreeGrafter"/>
</dbReference>
<dbReference type="Gene3D" id="1.20.120.720">
    <property type="entry name" value="Myosin VI head, motor domain, U50 subdomain"/>
    <property type="match status" value="1"/>
</dbReference>
<dbReference type="SMART" id="SM00242">
    <property type="entry name" value="MYSc"/>
    <property type="match status" value="1"/>
</dbReference>
<evidence type="ECO:0000313" key="14">
    <source>
        <dbReference type="EMBL" id="RPB20504.1"/>
    </source>
</evidence>
<feature type="domain" description="Myosin N-terminal SH3-like" evidence="13">
    <location>
        <begin position="110"/>
        <end position="159"/>
    </location>
</feature>
<evidence type="ECO:0000256" key="7">
    <source>
        <dbReference type="ARBA" id="ARBA00023203"/>
    </source>
</evidence>
<keyword evidence="4 10" id="KW-0175">Coiled coil</keyword>
<feature type="region of interest" description="Disordered" evidence="11">
    <location>
        <begin position="2382"/>
        <end position="2407"/>
    </location>
</feature>
<name>A0A3N4LC86_9PEZI</name>
<organism evidence="14 15">
    <name type="scientific">Terfezia boudieri ATCC MYA-4762</name>
    <dbReference type="NCBI Taxonomy" id="1051890"/>
    <lineage>
        <taxon>Eukaryota</taxon>
        <taxon>Fungi</taxon>
        <taxon>Dikarya</taxon>
        <taxon>Ascomycota</taxon>
        <taxon>Pezizomycotina</taxon>
        <taxon>Pezizomycetes</taxon>
        <taxon>Pezizales</taxon>
        <taxon>Pezizaceae</taxon>
        <taxon>Terfezia</taxon>
    </lineage>
</organism>
<dbReference type="CDD" id="cd01377">
    <property type="entry name" value="MYSc_class_II"/>
    <property type="match status" value="1"/>
</dbReference>
<dbReference type="GO" id="GO:1902404">
    <property type="term" value="P:mitotic actomyosin contractile ring contraction"/>
    <property type="evidence" value="ECO:0007669"/>
    <property type="project" value="UniProtKB-ARBA"/>
</dbReference>
<protein>
    <submittedName>
        <fullName evidence="14">Putative myosin type II heavy chain</fullName>
    </submittedName>
</protein>
<dbReference type="PROSITE" id="PS50096">
    <property type="entry name" value="IQ"/>
    <property type="match status" value="1"/>
</dbReference>
<sequence length="2407" mass="275291">MSGPNHTSSYPWRGHQKTYSSTNGQSTTPTPSSPWVLSKTGTSAAGLDIAKARRGQRSNSPTRNLTSTFAPSFIRTVDQLPHGRPRSGTLDSKHGGPVQSSPPLGGGDFSGKRYVWIKDPTVAFTKAEVIEDDEGMLTVRCEDGMEKLVHVDNVDKVNPAKFDKADDMAELTHLNEASVVHNLHMRYQSDSIYTYSGLFLVTVNPYCSLPIYGNDYIAMYRNRSHEDTKPHIFATTDLAFRNMLENKENQSILVTGESGAGKTENTKKVIQYLAAVASDGSSNKLGTLEKQILQANPILEAFGNAQTVRNNNSSRFGKFIRIEFTRSGQIAGAFIDWYLLEKSRVVTQSSEERNYHIFYQLLRGASRAMKEAFLLGFNGVEDFIYTKSSNKSIAGVNDVDEFRILLDAFVVMGLSDDEQFDILRVVAAVLHIGNLEIASERRGEEARLVDKSQAERLCHVLGIPLEPFVKGLLKPRVKAGKEWVNQSRTADQVRHSLDALAKGIYERGFGKLVTLVNERLESKGGIGGNGREAESFIGVLDIAGFEIFESNSFEQLCINYTNERLQQFFNHHMFVLEQEEYARERIEWKFIDFGHDLQPTIDLIELSNPIGIFSCLDEDCVMPKATDKTFTDKLHSLWDRKTPKYKRSLLTQGFMLTHYAAEVEYNTEGWLEKNKDPLNDNLTRLLAASHDRYVASLFSDCADDDGDSGKGTHSRVKKGLFRTVAQRHKEQLSSLMNQLNATHPHFVRCIIPNHQKRPKRLNNGLVLDQLRCNGVLEGIRIARTGFPNRLPFAEFRQRYEVLTPQMPKGYLDGQKACQLMLQQLDLDTTLYRVGATKVFFRAGVLAELEEQRDTIVRDIITKFQSVARGFLQRRLARKKLYRAEATKIIQRNMRIYLRMTESPWWNLYVKMKPLLGATASASEVKKRDEMIQKMEEKMQAEAVERQRLDEERRRTDAELARVQKTLEAERALALDKDEIFKRLQEREADLTEKLAGALEDQDDLEEQIDELIAAKRKVDEQAEAWRAELEQGAELIQRLEEEKQELKSKLEEMESEIERQRSQDIRRKDELETLVQEIKMLKSHLALKERKNMEYEKQLAKVDQDLDEKLSQTTSNLEAAQKQIRELVADNRQIRNQLAELSATSTNYEDLVRRKESEVSVLRADLKKHEMERRIFDDEKSELLFKQDEVLGRLRVLQNEMETLKRQKREAEQEAAEARKLLEAKISQDAKLGQGRRILDEQVKDLKAQLAEVQVELSKERQSRADVALLSEHKYSNLKRDHDAMSKAKVTIEKELYAQQDTLRRALEARSQAEKDKRTLQSELASLRERYQDTQNARIQAEMDIERSISRQAKEKEATMKRELDRCEAELAKKTEEVAKQSAEVSRLLRVVAEQDASRQTYESSRKRIESEISTIKGRLTASEHDNRTLQNKIQQKNLEISKANQKAAEQYRSKIVTLTTEKQKTEDEQKKLRQQLSDAQTQISTLEKQKEKFAMSLEDLNHEVSREHKVSRNAEKMTSTLQIQIAELNRNLETERQTKTQAQANTRRLQNSLDSANAEINEIRQQLLVLQKVFDPDIEPHTTWESGGSRSVSKSIDLALKLDEANQALRISNERHQRAEQQLMELRRRHNEEITGMDEQYNSSKKALLDEMNQNIPTNGSPVKEYLKNFEARRYSNPNPQTPSKRIWSSATSQATFDSAKSDKTLDTLSFQKRMDLESEIELLQNQLQMAEMQNKHLQSKLEKANLSAAAIDENPQLRKVQRLERENNRLQDMVDDATEKVSALEGLIRSGELSIRDIQAKSHEELFDLLNSQEQSRRQLLTAHKITVADLADAKQQMEKIKAVKIALDVELRDKKGELEEALETLEQNQASRDQLLQEFGDLQIRLDAEVSKVADLTSSLALYKGRSEEYFAKLETAEISILKASRAEAFAKAQAKEAEEACAVVMADRRQVEALVEDLQRQNQKLEEKIEDLAADYSTALQSKKRLQDELDDYRSRRAIDLEDKESSMEQTRKKYQSELAIVTGELEIERENVVQVRGENRRLREEVEAMRAKWDDEVLNSATWAKEKSRLEIKLQDVQRSYDDAVAAHNDSQSKVVTLLSQVQNFRTQNEQLSAANEAFQKEKKTLERRLQEVTKSLDDLAKGDDLGLRNAAGIDKEMLELKANLAQKEDMATAAMEKMRRAEALAAETQRDIASEREENVSLHKDKAALEKQVKDLQLKLVDLETKSYSNSSHDVRFLHQRVQELEKQIEENEELRNKSERSVRNVDRTVRDLQSQIDRRDKANSQLEEEIAKGKEKIANLLQTIDDLQSSDSQSQLIARRAEREAREEREKCLRLERELEGWKGLRLDRNHAQGGVGRSGTSSTMNALSRASLARGIAGDSGGEEGKEGEGSGVTGKTFL</sequence>
<dbReference type="Gene3D" id="1.10.10.820">
    <property type="match status" value="1"/>
</dbReference>
<dbReference type="Gene3D" id="3.30.70.1590">
    <property type="match status" value="1"/>
</dbReference>
<dbReference type="Pfam" id="PF02736">
    <property type="entry name" value="Myosin_N"/>
    <property type="match status" value="1"/>
</dbReference>
<feature type="coiled-coil region" evidence="10">
    <location>
        <begin position="1952"/>
        <end position="2057"/>
    </location>
</feature>
<evidence type="ECO:0000256" key="4">
    <source>
        <dbReference type="ARBA" id="ARBA00023054"/>
    </source>
</evidence>
<feature type="coiled-coil region" evidence="10">
    <location>
        <begin position="2107"/>
        <end position="2352"/>
    </location>
</feature>
<dbReference type="Gene3D" id="1.20.5.340">
    <property type="match status" value="1"/>
</dbReference>
<dbReference type="GO" id="GO:0120104">
    <property type="term" value="C:mitotic actomyosin contractile ring, proximal layer"/>
    <property type="evidence" value="ECO:0007669"/>
    <property type="project" value="UniProtKB-ARBA"/>
</dbReference>
<keyword evidence="15" id="KW-1185">Reference proteome</keyword>
<dbReference type="STRING" id="1051890.A0A3N4LC86"/>
<evidence type="ECO:0000256" key="3">
    <source>
        <dbReference type="ARBA" id="ARBA00022840"/>
    </source>
</evidence>
<evidence type="ECO:0000256" key="5">
    <source>
        <dbReference type="ARBA" id="ARBA00023123"/>
    </source>
</evidence>
<dbReference type="Pfam" id="PF24319">
    <property type="entry name" value="DUF7491"/>
    <property type="match status" value="1"/>
</dbReference>
<feature type="coiled-coil region" evidence="10">
    <location>
        <begin position="1420"/>
        <end position="1574"/>
    </location>
</feature>
<dbReference type="FunCoup" id="A0A3N4LC86">
    <property type="interactions" value="331"/>
</dbReference>
<dbReference type="Gene3D" id="1.20.58.530">
    <property type="match status" value="1"/>
</dbReference>
<dbReference type="EMBL" id="ML121570">
    <property type="protein sequence ID" value="RPB20504.1"/>
    <property type="molecule type" value="Genomic_DNA"/>
</dbReference>
<feature type="coiled-coil region" evidence="10">
    <location>
        <begin position="1603"/>
        <end position="1634"/>
    </location>
</feature>
<dbReference type="PROSITE" id="PS51844">
    <property type="entry name" value="SH3_LIKE"/>
    <property type="match status" value="1"/>
</dbReference>
<dbReference type="SUPFAM" id="SSF52540">
    <property type="entry name" value="P-loop containing nucleoside triphosphate hydrolases"/>
    <property type="match status" value="1"/>
</dbReference>
<dbReference type="PANTHER" id="PTHR13140:SF857">
    <property type="entry name" value="MYOSIN-11"/>
    <property type="match status" value="1"/>
</dbReference>
<evidence type="ECO:0000259" key="13">
    <source>
        <dbReference type="PROSITE" id="PS51844"/>
    </source>
</evidence>
<proteinExistence type="inferred from homology"/>
<dbReference type="Pfam" id="PF00063">
    <property type="entry name" value="Myosin_head"/>
    <property type="match status" value="1"/>
</dbReference>
<dbReference type="InterPro" id="IPR008989">
    <property type="entry name" value="Myosin_S1_N"/>
</dbReference>
<evidence type="ECO:0000256" key="9">
    <source>
        <dbReference type="PROSITE-ProRule" id="PRU00782"/>
    </source>
</evidence>
<dbReference type="Gene3D" id="2.30.30.360">
    <property type="entry name" value="Myosin S1 fragment, N-terminal"/>
    <property type="match status" value="1"/>
</dbReference>
<feature type="domain" description="Myosin motor" evidence="12">
    <location>
        <begin position="163"/>
        <end position="853"/>
    </location>
</feature>
<feature type="coiled-coil region" evidence="10">
    <location>
        <begin position="931"/>
        <end position="1263"/>
    </location>
</feature>
<feature type="coiled-coil region" evidence="10">
    <location>
        <begin position="1715"/>
        <end position="1789"/>
    </location>
</feature>
<dbReference type="GO" id="GO:1903475">
    <property type="term" value="P:mitotic actomyosin contractile ring assembly"/>
    <property type="evidence" value="ECO:0007669"/>
    <property type="project" value="UniProtKB-ARBA"/>
</dbReference>
<evidence type="ECO:0000256" key="8">
    <source>
        <dbReference type="ARBA" id="ARBA00064372"/>
    </source>
</evidence>
<feature type="coiled-coil region" evidence="10">
    <location>
        <begin position="1303"/>
        <end position="1384"/>
    </location>
</feature>
<evidence type="ECO:0000256" key="2">
    <source>
        <dbReference type="ARBA" id="ARBA00022741"/>
    </source>
</evidence>
<feature type="region of interest" description="Actin-binding" evidence="9">
    <location>
        <begin position="732"/>
        <end position="754"/>
    </location>
</feature>
<reference evidence="14 15" key="1">
    <citation type="journal article" date="2018" name="Nat. Ecol. Evol.">
        <title>Pezizomycetes genomes reveal the molecular basis of ectomycorrhizal truffle lifestyle.</title>
        <authorList>
            <person name="Murat C."/>
            <person name="Payen T."/>
            <person name="Noel B."/>
            <person name="Kuo A."/>
            <person name="Morin E."/>
            <person name="Chen J."/>
            <person name="Kohler A."/>
            <person name="Krizsan K."/>
            <person name="Balestrini R."/>
            <person name="Da Silva C."/>
            <person name="Montanini B."/>
            <person name="Hainaut M."/>
            <person name="Levati E."/>
            <person name="Barry K.W."/>
            <person name="Belfiori B."/>
            <person name="Cichocki N."/>
            <person name="Clum A."/>
            <person name="Dockter R.B."/>
            <person name="Fauchery L."/>
            <person name="Guy J."/>
            <person name="Iotti M."/>
            <person name="Le Tacon F."/>
            <person name="Lindquist E.A."/>
            <person name="Lipzen A."/>
            <person name="Malagnac F."/>
            <person name="Mello A."/>
            <person name="Molinier V."/>
            <person name="Miyauchi S."/>
            <person name="Poulain J."/>
            <person name="Riccioni C."/>
            <person name="Rubini A."/>
            <person name="Sitrit Y."/>
            <person name="Splivallo R."/>
            <person name="Traeger S."/>
            <person name="Wang M."/>
            <person name="Zifcakova L."/>
            <person name="Wipf D."/>
            <person name="Zambonelli A."/>
            <person name="Paolocci F."/>
            <person name="Nowrousian M."/>
            <person name="Ottonello S."/>
            <person name="Baldrian P."/>
            <person name="Spatafora J.W."/>
            <person name="Henrissat B."/>
            <person name="Nagy L.G."/>
            <person name="Aury J.M."/>
            <person name="Wincker P."/>
            <person name="Grigoriev I.V."/>
            <person name="Bonfante P."/>
            <person name="Martin F.M."/>
        </authorList>
    </citation>
    <scope>NUCLEOTIDE SEQUENCE [LARGE SCALE GENOMIC DNA]</scope>
    <source>
        <strain evidence="14 15">ATCC MYA-4762</strain>
    </source>
</reference>
<dbReference type="GO" id="GO:0016459">
    <property type="term" value="C:myosin complex"/>
    <property type="evidence" value="ECO:0007669"/>
    <property type="project" value="UniProtKB-KW"/>
</dbReference>
<keyword evidence="3 9" id="KW-0067">ATP-binding</keyword>
<keyword evidence="7 9" id="KW-0009">Actin-binding</keyword>
<dbReference type="PANTHER" id="PTHR13140">
    <property type="entry name" value="MYOSIN"/>
    <property type="match status" value="1"/>
</dbReference>
<evidence type="ECO:0000313" key="15">
    <source>
        <dbReference type="Proteomes" id="UP000267821"/>
    </source>
</evidence>
<dbReference type="PROSITE" id="PS51456">
    <property type="entry name" value="MYOSIN_MOTOR"/>
    <property type="match status" value="1"/>
</dbReference>
<keyword evidence="5 9" id="KW-0518">Myosin</keyword>
<dbReference type="OrthoDB" id="6108017at2759"/>
<feature type="compositionally biased region" description="Polar residues" evidence="11">
    <location>
        <begin position="1"/>
        <end position="10"/>
    </location>
</feature>
<evidence type="ECO:0000259" key="12">
    <source>
        <dbReference type="PROSITE" id="PS51456"/>
    </source>
</evidence>
<dbReference type="InterPro" id="IPR001609">
    <property type="entry name" value="Myosin_head_motor_dom-like"/>
</dbReference>
<feature type="compositionally biased region" description="Polar residues" evidence="11">
    <location>
        <begin position="57"/>
        <end position="70"/>
    </location>
</feature>
<comment type="subunit">
    <text evidence="8">Binds to cdc4 and rlc1.</text>
</comment>
<gene>
    <name evidence="14" type="ORF">L211DRAFT_792087</name>
</gene>
<dbReference type="InParanoid" id="A0A3N4LC86"/>
<dbReference type="GO" id="GO:0005524">
    <property type="term" value="F:ATP binding"/>
    <property type="evidence" value="ECO:0007669"/>
    <property type="project" value="UniProtKB-UniRule"/>
</dbReference>
<dbReference type="FunFam" id="1.10.10.820:FF:000001">
    <property type="entry name" value="Myosin heavy chain"/>
    <property type="match status" value="1"/>
</dbReference>
<dbReference type="GO" id="GO:0007015">
    <property type="term" value="P:actin filament organization"/>
    <property type="evidence" value="ECO:0007669"/>
    <property type="project" value="TreeGrafter"/>
</dbReference>
<dbReference type="InterPro" id="IPR004009">
    <property type="entry name" value="SH3_Myosin"/>
</dbReference>
<dbReference type="PRINTS" id="PR00193">
    <property type="entry name" value="MYOSINHEAVY"/>
</dbReference>
<feature type="binding site" evidence="9">
    <location>
        <begin position="256"/>
        <end position="263"/>
    </location>
    <ligand>
        <name>ATP</name>
        <dbReference type="ChEBI" id="CHEBI:30616"/>
    </ligand>
</feature>
<dbReference type="InterPro" id="IPR036961">
    <property type="entry name" value="Kinesin_motor_dom_sf"/>
</dbReference>
<dbReference type="FunFam" id="1.20.58.530:FF:000001">
    <property type="entry name" value="Myosin heavy chain"/>
    <property type="match status" value="1"/>
</dbReference>
<evidence type="ECO:0000256" key="10">
    <source>
        <dbReference type="SAM" id="Coils"/>
    </source>
</evidence>
<dbReference type="Gene3D" id="3.40.850.10">
    <property type="entry name" value="Kinesin motor domain"/>
    <property type="match status" value="1"/>
</dbReference>
<feature type="compositionally biased region" description="Polar residues" evidence="11">
    <location>
        <begin position="17"/>
        <end position="43"/>
    </location>
</feature>
<evidence type="ECO:0000256" key="6">
    <source>
        <dbReference type="ARBA" id="ARBA00023175"/>
    </source>
</evidence>
<dbReference type="GO" id="GO:0016020">
    <property type="term" value="C:membrane"/>
    <property type="evidence" value="ECO:0007669"/>
    <property type="project" value="TreeGrafter"/>
</dbReference>
<dbReference type="Proteomes" id="UP000267821">
    <property type="component" value="Unassembled WGS sequence"/>
</dbReference>
<accession>A0A3N4LC86</accession>
<feature type="coiled-coil region" evidence="10">
    <location>
        <begin position="1851"/>
        <end position="1881"/>
    </location>
</feature>
<comment type="similarity">
    <text evidence="1 9">Belongs to the TRAFAC class myosin-kinesin ATPase superfamily. Myosin family.</text>
</comment>
<dbReference type="InterPro" id="IPR027417">
    <property type="entry name" value="P-loop_NTPase"/>
</dbReference>
<dbReference type="Gene3D" id="4.10.270.10">
    <property type="entry name" value="Myosin, subunit A"/>
    <property type="match status" value="1"/>
</dbReference>
<evidence type="ECO:0000256" key="11">
    <source>
        <dbReference type="SAM" id="MobiDB-lite"/>
    </source>
</evidence>
<dbReference type="InterPro" id="IPR055914">
    <property type="entry name" value="DUF7491"/>
</dbReference>
<dbReference type="GO" id="GO:0051015">
    <property type="term" value="F:actin filament binding"/>
    <property type="evidence" value="ECO:0007669"/>
    <property type="project" value="InterPro"/>
</dbReference>
<evidence type="ECO:0000256" key="1">
    <source>
        <dbReference type="ARBA" id="ARBA00008314"/>
    </source>
</evidence>